<reference evidence="3" key="1">
    <citation type="submission" date="2020-09" db="EMBL/GenBank/DDBJ databases">
        <title>A novel bacterium of genus Hazenella, isolated from South China Sea.</title>
        <authorList>
            <person name="Huang H."/>
            <person name="Mo K."/>
            <person name="Hu Y."/>
        </authorList>
    </citation>
    <scope>NUCLEOTIDE SEQUENCE</scope>
    <source>
        <strain evidence="3">IB182357</strain>
    </source>
</reference>
<dbReference type="InterPro" id="IPR050631">
    <property type="entry name" value="PheA/TfdB_FAD_monoxygenase"/>
</dbReference>
<evidence type="ECO:0000256" key="1">
    <source>
        <dbReference type="ARBA" id="ARBA00023002"/>
    </source>
</evidence>
<evidence type="ECO:0000313" key="3">
    <source>
        <dbReference type="EMBL" id="MBD1372248.1"/>
    </source>
</evidence>
<dbReference type="RefSeq" id="WP_191141913.1">
    <property type="nucleotide sequence ID" value="NZ_JACXAH010000008.1"/>
</dbReference>
<dbReference type="GO" id="GO:0071949">
    <property type="term" value="F:FAD binding"/>
    <property type="evidence" value="ECO:0007669"/>
    <property type="project" value="InterPro"/>
</dbReference>
<keyword evidence="3" id="KW-0503">Monooxygenase</keyword>
<dbReference type="GO" id="GO:0004497">
    <property type="term" value="F:monooxygenase activity"/>
    <property type="evidence" value="ECO:0007669"/>
    <property type="project" value="UniProtKB-KW"/>
</dbReference>
<dbReference type="PRINTS" id="PR00420">
    <property type="entry name" value="RNGMNOXGNASE"/>
</dbReference>
<dbReference type="AlphaFoldDB" id="A0A926N9J8"/>
<dbReference type="Gene3D" id="3.50.50.60">
    <property type="entry name" value="FAD/NAD(P)-binding domain"/>
    <property type="match status" value="1"/>
</dbReference>
<proteinExistence type="predicted"/>
<comment type="caution">
    <text evidence="3">The sequence shown here is derived from an EMBL/GenBank/DDBJ whole genome shotgun (WGS) entry which is preliminary data.</text>
</comment>
<sequence>METIKQDVVIVGGGPAGMVLGLLLSRLNYHVMVIEKNENFDRDYRGEVLQPRFMELMQKVNLHQTILELPHTKIRSGHFYHNHKEIGRFPFHDLSHDFPFGMWMPQPILLDGLHQKCRLNPHFKLLFGAHVKRFIYSDQQVTGIVIEDKEKKETIIEAPLTVGADGRFSTVKRLGKFEHEYEYYPGDILWFTMPCPPDWKGKFQFHLDKPYPYLILPKHPDAVQVGLALPLGKLKQFKQMAFPTFKDHLKELNPHFREFAATVPDFSSFVPLQAKTHYMKQWYKNGCLLIGDAAHCSSPAGAIGVSLAVTSAVIAAEVIHHTFQSTSLRLDQLHDVQARCGEEIKRIHQIQNRLGNALFSTSPFFQTIRPFVLSVLTRTSLISVLLRKVVTLPASFEVDSKLSR</sequence>
<evidence type="ECO:0000313" key="4">
    <source>
        <dbReference type="Proteomes" id="UP000661691"/>
    </source>
</evidence>
<dbReference type="Proteomes" id="UP000661691">
    <property type="component" value="Unassembled WGS sequence"/>
</dbReference>
<evidence type="ECO:0000259" key="2">
    <source>
        <dbReference type="Pfam" id="PF01494"/>
    </source>
</evidence>
<dbReference type="PANTHER" id="PTHR43476:SF5">
    <property type="entry name" value="FAD-DEPENDENT MONOOXYGENASE"/>
    <property type="match status" value="1"/>
</dbReference>
<dbReference type="InterPro" id="IPR002938">
    <property type="entry name" value="FAD-bd"/>
</dbReference>
<dbReference type="EMBL" id="JACXAH010000008">
    <property type="protein sequence ID" value="MBD1372248.1"/>
    <property type="molecule type" value="Genomic_DNA"/>
</dbReference>
<keyword evidence="1" id="KW-0560">Oxidoreductase</keyword>
<keyword evidence="4" id="KW-1185">Reference proteome</keyword>
<accession>A0A926N9J8</accession>
<dbReference type="PANTHER" id="PTHR43476">
    <property type="entry name" value="3-(3-HYDROXY-PHENYL)PROPIONATE/3-HYDROXYCINNAMIC ACID HYDROXYLASE"/>
    <property type="match status" value="1"/>
</dbReference>
<organism evidence="3 4">
    <name type="scientific">Polycladospora coralii</name>
    <dbReference type="NCBI Taxonomy" id="2771432"/>
    <lineage>
        <taxon>Bacteria</taxon>
        <taxon>Bacillati</taxon>
        <taxon>Bacillota</taxon>
        <taxon>Bacilli</taxon>
        <taxon>Bacillales</taxon>
        <taxon>Thermoactinomycetaceae</taxon>
        <taxon>Polycladospora</taxon>
    </lineage>
</organism>
<feature type="domain" description="FAD-binding" evidence="2">
    <location>
        <begin position="6"/>
        <end position="321"/>
    </location>
</feature>
<dbReference type="SUPFAM" id="SSF51905">
    <property type="entry name" value="FAD/NAD(P)-binding domain"/>
    <property type="match status" value="1"/>
</dbReference>
<name>A0A926N9J8_9BACL</name>
<dbReference type="Pfam" id="PF01494">
    <property type="entry name" value="FAD_binding_3"/>
    <property type="match status" value="1"/>
</dbReference>
<gene>
    <name evidence="3" type="ORF">IC620_07705</name>
</gene>
<dbReference type="InterPro" id="IPR036188">
    <property type="entry name" value="FAD/NAD-bd_sf"/>
</dbReference>
<protein>
    <submittedName>
        <fullName evidence="3">FAD-dependent monooxygenase</fullName>
    </submittedName>
</protein>